<evidence type="ECO:0000313" key="2">
    <source>
        <dbReference type="Proteomes" id="UP000019197"/>
    </source>
</evidence>
<name>W1IMN1_9GAMM</name>
<protein>
    <submittedName>
        <fullName evidence="1">Uncharacterized protein</fullName>
    </submittedName>
</protein>
<proteinExistence type="predicted"/>
<sequence>MKNFFNFTILTDRHPLAKNKLPTIYSEWGPLYSQTIAIPPLSIITNRQWLLLASSIISEKEDSFTNPTYIPCGFQDAT</sequence>
<reference evidence="1 2" key="1">
    <citation type="submission" date="2013-11" db="EMBL/GenBank/DDBJ databases">
        <title>Draft genome sequence and annotation of the entomopathogenic bacterium, Xenorhabdus cabanillasi strain JM26.</title>
        <authorList>
            <person name="Gualtieri M."/>
            <person name="Ogier J.C."/>
            <person name="Pages S."/>
            <person name="Givaudan A."/>
            <person name="Gaudriault S."/>
        </authorList>
    </citation>
    <scope>NUCLEOTIDE SEQUENCE [LARGE SCALE GENOMIC DNA]</scope>
    <source>
        <strain evidence="1 2">JM26</strain>
    </source>
</reference>
<organism evidence="1 2">
    <name type="scientific">Xenorhabdus cabanillasii JM26</name>
    <dbReference type="NCBI Taxonomy" id="1427517"/>
    <lineage>
        <taxon>Bacteria</taxon>
        <taxon>Pseudomonadati</taxon>
        <taxon>Pseudomonadota</taxon>
        <taxon>Gammaproteobacteria</taxon>
        <taxon>Enterobacterales</taxon>
        <taxon>Morganellaceae</taxon>
        <taxon>Xenorhabdus</taxon>
    </lineage>
</organism>
<gene>
    <name evidence="1" type="ORF">XCR1_1040008</name>
</gene>
<accession>W1IMN1</accession>
<dbReference type="Proteomes" id="UP000019197">
    <property type="component" value="Unassembled WGS sequence"/>
</dbReference>
<dbReference type="AlphaFoldDB" id="W1IMN1"/>
<dbReference type="EMBL" id="CBXE010000007">
    <property type="protein sequence ID" value="CDL79083.1"/>
    <property type="molecule type" value="Genomic_DNA"/>
</dbReference>
<comment type="caution">
    <text evidence="1">The sequence shown here is derived from an EMBL/GenBank/DDBJ whole genome shotgun (WGS) entry which is preliminary data.</text>
</comment>
<evidence type="ECO:0000313" key="1">
    <source>
        <dbReference type="EMBL" id="CDL79083.1"/>
    </source>
</evidence>